<evidence type="ECO:0000256" key="6">
    <source>
        <dbReference type="ARBA" id="ARBA00022801"/>
    </source>
</evidence>
<feature type="compositionally biased region" description="Pro residues" evidence="8">
    <location>
        <begin position="1248"/>
        <end position="1260"/>
    </location>
</feature>
<keyword evidence="4" id="KW-0645">Protease</keyword>
<feature type="region of interest" description="Disordered" evidence="8">
    <location>
        <begin position="1246"/>
        <end position="1271"/>
    </location>
</feature>
<evidence type="ECO:0000313" key="10">
    <source>
        <dbReference type="EMBL" id="OQS00847.1"/>
    </source>
</evidence>
<dbReference type="Pfam" id="PF00443">
    <property type="entry name" value="UCH"/>
    <property type="match status" value="1"/>
</dbReference>
<dbReference type="InterPro" id="IPR018200">
    <property type="entry name" value="USP_CS"/>
</dbReference>
<keyword evidence="11" id="KW-1185">Reference proteome</keyword>
<dbReference type="InterPro" id="IPR038765">
    <property type="entry name" value="Papain-like_cys_pep_sf"/>
</dbReference>
<evidence type="ECO:0000256" key="3">
    <source>
        <dbReference type="ARBA" id="ARBA00012759"/>
    </source>
</evidence>
<dbReference type="GO" id="GO:0004843">
    <property type="term" value="F:cysteine-type deubiquitinase activity"/>
    <property type="evidence" value="ECO:0007669"/>
    <property type="project" value="UniProtKB-EC"/>
</dbReference>
<evidence type="ECO:0000256" key="2">
    <source>
        <dbReference type="ARBA" id="ARBA00009085"/>
    </source>
</evidence>
<dbReference type="InterPro" id="IPR011992">
    <property type="entry name" value="EF-hand-dom_pair"/>
</dbReference>
<dbReference type="CDD" id="cd02257">
    <property type="entry name" value="Peptidase_C19"/>
    <property type="match status" value="1"/>
</dbReference>
<dbReference type="GO" id="GO:0016579">
    <property type="term" value="P:protein deubiquitination"/>
    <property type="evidence" value="ECO:0007669"/>
    <property type="project" value="InterPro"/>
</dbReference>
<comment type="caution">
    <text evidence="10">The sequence shown here is derived from an EMBL/GenBank/DDBJ whole genome shotgun (WGS) entry which is preliminary data.</text>
</comment>
<sequence length="1271" mass="138341">MWHSLLGIPEPIIKPAAAEARLGDVETRRAKQAFTRASGHGHMTRNIFVHSVLREVLPNMPVPLAERVFNSINLDVSGQLKYKEFISAVAVLKTGSMREKLKFLFRALDSTESGVVAKPDVRAFLLWTMTAPNVAAIGTNGKPWSPIIFEAELFQKQDKLKLDTFRTRMANLKAEKIALIEWIPALAKALEFDVPVDLPSAPSAPRSTRSASLVLPPSAATTLGVYTPPLWYDGDAGTFRLIFQQLRQEFGLQDIVPETAIVDAIGLHIDRSLVVGVGAGADRTLREWLQRLVCIHKATVVEALGALFDVFVDRNKTQITTQLVDFLTASHLDTDAVLEPFATVGVIPTALYDDVLAYLEKDTPPVAFEEYFTWLQEYPAVLWLWQQLLDEVHGRLATLAKDGAAHHIPLTQALLKAPDASPRIDGGWWFAVDALWWQVFQQKGAAVGPVTNTSERVVWVNPSVYALLQHWHPSAVAPRVRLSCRHDADADIRLELTPVTVRLVVADGPPPSVVLLSHGTQVARLPALLRTHFDLAPTTPVTLAYKPPGAGEGVPLPGGARLGDVAVANGVGPSVELLVQCAALSAPSPSVVVRPATPVVGLSNLGNTCYMNSVLQCLFHTPLLQEFFASDEYLYDLNTTNTMGTKGVLAATYGELAKVLATLPPHKTRPIAPQRLRFCMGKVYASFAGNLQHDAHEFLSVLLAGLSEDLCRPLSNGGPAKPYLALPDSNDRPDADVAAEWWNAHVLRDPSVVTALFTGQFKSALECAQCHATSNRFEPFSFLQVPLPPEPFRWLRLVYRPATDARLQVQVRVPTTGSIADVVKELDILFPAPGVTKVACVMGPHRIQHVLKPTSTVTELSLEQLHVFGVPDAAADDGVGGWLQCVHRHLRMVPFYFRQPFRIHLFGHPLLAPVTTTSAAMYAYLDGVLSGPAPVPAPEAVAKAAKMEFAIPGSGTGNTYGFTLRRVLKPDGLACAVCPWTAHCIGCVLDPTDATTPLAPTSTTMLAIDWHDVALAKRLALERGDATPESSSPIHHSTRPSNSLEECLEMLCSTETIEMGCGRCKDSTEHSKRLSLFGAPPVLAVQLKRFQNLSDTAHRPIKAENAVAFPLANLDLARFMTEATARPPAPFAAKEVAVEFPPGTQAMAPEAKYNLYGVVCHHGVLGAGHYVAYIKDSLGQWWLLDDVTATLLPGLEMSTKLMQSAYLLFYERADLAQATIATWFPRRTSATITVNLAAIKGQLTSFRAPPPPKASPPKPKSPWGSGWFAKM</sequence>
<dbReference type="Gene3D" id="1.10.238.10">
    <property type="entry name" value="EF-hand"/>
    <property type="match status" value="1"/>
</dbReference>
<gene>
    <name evidence="10" type="ORF">ACHHYP_02218</name>
</gene>
<dbReference type="InterPro" id="IPR028889">
    <property type="entry name" value="USP"/>
</dbReference>
<dbReference type="STRING" id="1202772.A0A1V9ZS73"/>
<dbReference type="GO" id="GO:0006508">
    <property type="term" value="P:proteolysis"/>
    <property type="evidence" value="ECO:0007669"/>
    <property type="project" value="UniProtKB-KW"/>
</dbReference>
<evidence type="ECO:0000256" key="1">
    <source>
        <dbReference type="ARBA" id="ARBA00000707"/>
    </source>
</evidence>
<accession>A0A1V9ZS73</accession>
<dbReference type="InterPro" id="IPR050185">
    <property type="entry name" value="Ub_carboxyl-term_hydrolase"/>
</dbReference>
<dbReference type="SUPFAM" id="SSF47473">
    <property type="entry name" value="EF-hand"/>
    <property type="match status" value="1"/>
</dbReference>
<dbReference type="Proteomes" id="UP000243579">
    <property type="component" value="Unassembled WGS sequence"/>
</dbReference>
<dbReference type="PANTHER" id="PTHR21646">
    <property type="entry name" value="UBIQUITIN CARBOXYL-TERMINAL HYDROLASE"/>
    <property type="match status" value="1"/>
</dbReference>
<evidence type="ECO:0000256" key="8">
    <source>
        <dbReference type="SAM" id="MobiDB-lite"/>
    </source>
</evidence>
<evidence type="ECO:0000313" key="11">
    <source>
        <dbReference type="Proteomes" id="UP000243579"/>
    </source>
</evidence>
<evidence type="ECO:0000256" key="7">
    <source>
        <dbReference type="ARBA" id="ARBA00022807"/>
    </source>
</evidence>
<evidence type="ECO:0000256" key="5">
    <source>
        <dbReference type="ARBA" id="ARBA00022786"/>
    </source>
</evidence>
<dbReference type="AlphaFoldDB" id="A0A1V9ZS73"/>
<dbReference type="OrthoDB" id="265776at2759"/>
<dbReference type="Gene3D" id="3.90.70.10">
    <property type="entry name" value="Cysteine proteinases"/>
    <property type="match status" value="2"/>
</dbReference>
<proteinExistence type="inferred from homology"/>
<comment type="catalytic activity">
    <reaction evidence="1">
        <text>Thiol-dependent hydrolysis of ester, thioester, amide, peptide and isopeptide bonds formed by the C-terminal Gly of ubiquitin (a 76-residue protein attached to proteins as an intracellular targeting signal).</text>
        <dbReference type="EC" id="3.4.19.12"/>
    </reaction>
</comment>
<feature type="domain" description="USP" evidence="9">
    <location>
        <begin position="600"/>
        <end position="1213"/>
    </location>
</feature>
<dbReference type="InterPro" id="IPR001394">
    <property type="entry name" value="Peptidase_C19_UCH"/>
</dbReference>
<evidence type="ECO:0000259" key="9">
    <source>
        <dbReference type="PROSITE" id="PS50235"/>
    </source>
</evidence>
<dbReference type="PROSITE" id="PS00972">
    <property type="entry name" value="USP_1"/>
    <property type="match status" value="1"/>
</dbReference>
<organism evidence="10 11">
    <name type="scientific">Achlya hypogyna</name>
    <name type="common">Oomycete</name>
    <name type="synonym">Protoachlya hypogyna</name>
    <dbReference type="NCBI Taxonomy" id="1202772"/>
    <lineage>
        <taxon>Eukaryota</taxon>
        <taxon>Sar</taxon>
        <taxon>Stramenopiles</taxon>
        <taxon>Oomycota</taxon>
        <taxon>Saprolegniomycetes</taxon>
        <taxon>Saprolegniales</taxon>
        <taxon>Achlyaceae</taxon>
        <taxon>Achlya</taxon>
    </lineage>
</organism>
<keyword evidence="7" id="KW-0788">Thiol protease</keyword>
<name>A0A1V9ZS73_ACHHY</name>
<comment type="similarity">
    <text evidence="2">Belongs to the peptidase C19 family.</text>
</comment>
<dbReference type="PROSITE" id="PS00973">
    <property type="entry name" value="USP_2"/>
    <property type="match status" value="1"/>
</dbReference>
<dbReference type="EMBL" id="JNBR01000021">
    <property type="protein sequence ID" value="OQS00847.1"/>
    <property type="molecule type" value="Genomic_DNA"/>
</dbReference>
<keyword evidence="6" id="KW-0378">Hydrolase</keyword>
<dbReference type="SUPFAM" id="SSF54001">
    <property type="entry name" value="Cysteine proteinases"/>
    <property type="match status" value="1"/>
</dbReference>
<dbReference type="PROSITE" id="PS50235">
    <property type="entry name" value="USP_3"/>
    <property type="match status" value="1"/>
</dbReference>
<dbReference type="PANTHER" id="PTHR21646:SF24">
    <property type="entry name" value="UBIQUITIN CARBOXYL-TERMINAL HYDROLASE"/>
    <property type="match status" value="1"/>
</dbReference>
<keyword evidence="5" id="KW-0833">Ubl conjugation pathway</keyword>
<protein>
    <recommendedName>
        <fullName evidence="3">ubiquitinyl hydrolase 1</fullName>
        <ecNumber evidence="3">3.4.19.12</ecNumber>
    </recommendedName>
</protein>
<evidence type="ECO:0000256" key="4">
    <source>
        <dbReference type="ARBA" id="ARBA00022670"/>
    </source>
</evidence>
<reference evidence="10 11" key="1">
    <citation type="journal article" date="2014" name="Genome Biol. Evol.">
        <title>The secreted proteins of Achlya hypogyna and Thraustotheca clavata identify the ancestral oomycete secretome and reveal gene acquisitions by horizontal gene transfer.</title>
        <authorList>
            <person name="Misner I."/>
            <person name="Blouin N."/>
            <person name="Leonard G."/>
            <person name="Richards T.A."/>
            <person name="Lane C.E."/>
        </authorList>
    </citation>
    <scope>NUCLEOTIDE SEQUENCE [LARGE SCALE GENOMIC DNA]</scope>
    <source>
        <strain evidence="10 11">ATCC 48635</strain>
    </source>
</reference>
<dbReference type="EC" id="3.4.19.12" evidence="3"/>